<dbReference type="Proteomes" id="UP000008316">
    <property type="component" value="Chromosome 2"/>
</dbReference>
<feature type="region of interest" description="Disordered" evidence="2">
    <location>
        <begin position="1"/>
        <end position="35"/>
    </location>
</feature>
<dbReference type="Gene3D" id="3.40.190.10">
    <property type="entry name" value="Periplasmic binding protein-like II"/>
    <property type="match status" value="2"/>
</dbReference>
<dbReference type="Pfam" id="PF00497">
    <property type="entry name" value="SBP_bac_3"/>
    <property type="match status" value="1"/>
</dbReference>
<feature type="compositionally biased region" description="Low complexity" evidence="2">
    <location>
        <begin position="13"/>
        <end position="23"/>
    </location>
</feature>
<evidence type="ECO:0000259" key="3">
    <source>
        <dbReference type="SMART" id="SM00062"/>
    </source>
</evidence>
<dbReference type="PANTHER" id="PTHR35936:SF17">
    <property type="entry name" value="ARGININE-BINDING EXTRACELLULAR PROTEIN ARTP"/>
    <property type="match status" value="1"/>
</dbReference>
<gene>
    <name evidence="4" type="ordered locus">bgla_2g29720</name>
</gene>
<dbReference type="EMBL" id="CP002600">
    <property type="protein sequence ID" value="AEA65388.1"/>
    <property type="molecule type" value="Genomic_DNA"/>
</dbReference>
<organism evidence="4 5">
    <name type="scientific">Burkholderia gladioli (strain BSR3)</name>
    <dbReference type="NCBI Taxonomy" id="999541"/>
    <lineage>
        <taxon>Bacteria</taxon>
        <taxon>Pseudomonadati</taxon>
        <taxon>Pseudomonadota</taxon>
        <taxon>Betaproteobacteria</taxon>
        <taxon>Burkholderiales</taxon>
        <taxon>Burkholderiaceae</taxon>
        <taxon>Burkholderia</taxon>
    </lineage>
</organism>
<accession>F2LRE2</accession>
<dbReference type="InterPro" id="IPR001638">
    <property type="entry name" value="Solute-binding_3/MltF_N"/>
</dbReference>
<evidence type="ECO:0000313" key="4">
    <source>
        <dbReference type="EMBL" id="AEA65388.1"/>
    </source>
</evidence>
<sequence length="301" mass="32668">MVRWPDLRSMRNRFSGRPGAPGSRRGGKRETRPASAALRRAAAGSAALLMMAAACGDASAGAVLDRVHATRTLRVCLSQNDAGITYRDPRTGEPRGIDVDLAAAFAGDLGAQIVMVDTSFDRFADDLLADRCDVAMLAVAATAARREMLRFSRPYLSSGIVGVASRGSEVVPGWGDLDRPGVRVGVQQGSQIEPLLRATLKRATLVVLDARVNREDELQAGRLDVLVAGLPYARRLLENADWARLVAPPRPFHPMPYAYAVRPGDDAWLQTVDAFVARIQRDGRLAEAARRHHLTDIMLLQ</sequence>
<dbReference type="eggNOG" id="COG0834">
    <property type="taxonomic scope" value="Bacteria"/>
</dbReference>
<dbReference type="RefSeq" id="WP_013691712.1">
    <property type="nucleotide sequence ID" value="NC_015376.1"/>
</dbReference>
<dbReference type="KEGG" id="bgd:bgla_2g29720"/>
<dbReference type="CDD" id="cd13530">
    <property type="entry name" value="PBP2_peptides_like"/>
    <property type="match status" value="1"/>
</dbReference>
<dbReference type="PANTHER" id="PTHR35936">
    <property type="entry name" value="MEMBRANE-BOUND LYTIC MUREIN TRANSGLYCOSYLASE F"/>
    <property type="match status" value="1"/>
</dbReference>
<dbReference type="SMART" id="SM00062">
    <property type="entry name" value="PBPb"/>
    <property type="match status" value="1"/>
</dbReference>
<dbReference type="STRING" id="999541.bgla_2g29720"/>
<keyword evidence="5" id="KW-1185">Reference proteome</keyword>
<name>F2LRE2_BURGS</name>
<feature type="domain" description="Solute-binding protein family 3/N-terminal" evidence="3">
    <location>
        <begin position="72"/>
        <end position="296"/>
    </location>
</feature>
<keyword evidence="1" id="KW-0732">Signal</keyword>
<dbReference type="AlphaFoldDB" id="F2LRE2"/>
<evidence type="ECO:0000256" key="1">
    <source>
        <dbReference type="ARBA" id="ARBA00022729"/>
    </source>
</evidence>
<proteinExistence type="predicted"/>
<evidence type="ECO:0000313" key="5">
    <source>
        <dbReference type="Proteomes" id="UP000008316"/>
    </source>
</evidence>
<dbReference type="HOGENOM" id="CLU_019602_9_2_4"/>
<protein>
    <submittedName>
        <fullName evidence="4">Extracellular solute-binding protein, family 3</fullName>
    </submittedName>
</protein>
<dbReference type="SUPFAM" id="SSF53850">
    <property type="entry name" value="Periplasmic binding protein-like II"/>
    <property type="match status" value="1"/>
</dbReference>
<evidence type="ECO:0000256" key="2">
    <source>
        <dbReference type="SAM" id="MobiDB-lite"/>
    </source>
</evidence>
<reference evidence="4 5" key="1">
    <citation type="journal article" date="2011" name="J. Bacteriol.">
        <title>Complete genome sequence of Burkholderia gladioli BSR3.</title>
        <authorList>
            <person name="Seo Y.S."/>
            <person name="Lim J."/>
            <person name="Choi B.S."/>
            <person name="Kim H."/>
            <person name="Goo E."/>
            <person name="Lee B."/>
            <person name="Lim J.S."/>
            <person name="Choi I.Y."/>
            <person name="Moon J.S."/>
            <person name="Kim J."/>
            <person name="Hwang I."/>
        </authorList>
    </citation>
    <scope>NUCLEOTIDE SEQUENCE [LARGE SCALE GENOMIC DNA]</scope>
    <source>
        <strain evidence="4 5">BSR3</strain>
    </source>
</reference>